<dbReference type="InterPro" id="IPR046897">
    <property type="entry name" value="ABC-3C_MC6"/>
</dbReference>
<organism evidence="1">
    <name type="scientific">Candidatus Kentrum sp. LFY</name>
    <dbReference type="NCBI Taxonomy" id="2126342"/>
    <lineage>
        <taxon>Bacteria</taxon>
        <taxon>Pseudomonadati</taxon>
        <taxon>Pseudomonadota</taxon>
        <taxon>Gammaproteobacteria</taxon>
        <taxon>Candidatus Kentrum</taxon>
    </lineage>
</organism>
<name>A0A450WGH6_9GAMM</name>
<dbReference type="Pfam" id="PF20293">
    <property type="entry name" value="MC6"/>
    <property type="match status" value="1"/>
</dbReference>
<dbReference type="AlphaFoldDB" id="A0A450WGH6"/>
<reference evidence="1" key="1">
    <citation type="submission" date="2019-02" db="EMBL/GenBank/DDBJ databases">
        <authorList>
            <person name="Gruber-Vodicka R. H."/>
            <person name="Seah K. B. B."/>
        </authorList>
    </citation>
    <scope>NUCLEOTIDE SEQUENCE</scope>
    <source>
        <strain evidence="1">BECK_BY7</strain>
    </source>
</reference>
<sequence>MPMTIQATLLPHKHVRFSDSIIALAGLIRSMLAEPRTIDELWSDITRSSTPWPAKPSFTHLVLAVDVLFAIHQIEAAPGGRIRRVDHHEADSAGL</sequence>
<accession>A0A450WGH6</accession>
<proteinExistence type="predicted"/>
<protein>
    <submittedName>
        <fullName evidence="1">Uncharacterized protein</fullName>
    </submittedName>
</protein>
<evidence type="ECO:0000313" key="1">
    <source>
        <dbReference type="EMBL" id="VFK16157.1"/>
    </source>
</evidence>
<dbReference type="EMBL" id="CAADFN010000021">
    <property type="protein sequence ID" value="VFK16157.1"/>
    <property type="molecule type" value="Genomic_DNA"/>
</dbReference>
<gene>
    <name evidence="1" type="ORF">BECKLFY1418C_GA0070996_102120</name>
</gene>